<reference evidence="3 4" key="1">
    <citation type="submission" date="2017-07" db="EMBL/GenBank/DDBJ databases">
        <title>Annotated genome sequence of Bacterioplanes sanyensis isolated from Red Sea.</title>
        <authorList>
            <person name="Rehman Z.U."/>
        </authorList>
    </citation>
    <scope>NUCLEOTIDE SEQUENCE [LARGE SCALE GENOMIC DNA]</scope>
    <source>
        <strain evidence="3 4">NV9</strain>
    </source>
</reference>
<dbReference type="NCBIfam" id="NF001159">
    <property type="entry name" value="PRK00150.1-3"/>
    <property type="match status" value="1"/>
</dbReference>
<dbReference type="CDD" id="cd00487">
    <property type="entry name" value="Pep_deformylase"/>
    <property type="match status" value="1"/>
</dbReference>
<dbReference type="GO" id="GO:0042586">
    <property type="term" value="F:peptide deformylase activity"/>
    <property type="evidence" value="ECO:0007669"/>
    <property type="project" value="UniProtKB-UniRule"/>
</dbReference>
<keyword evidence="2" id="KW-0408">Iron</keyword>
<comment type="similarity">
    <text evidence="1 2">Belongs to the polypeptide deformylase family.</text>
</comment>
<dbReference type="PANTHER" id="PTHR10458">
    <property type="entry name" value="PEPTIDE DEFORMYLASE"/>
    <property type="match status" value="1"/>
</dbReference>
<evidence type="ECO:0000256" key="2">
    <source>
        <dbReference type="HAMAP-Rule" id="MF_00163"/>
    </source>
</evidence>
<dbReference type="PIRSF" id="PIRSF004749">
    <property type="entry name" value="Pep_def"/>
    <property type="match status" value="1"/>
</dbReference>
<dbReference type="AlphaFoldDB" id="A0A222FL12"/>
<comment type="function">
    <text evidence="2">Removes the formyl group from the N-terminal Met of newly synthesized proteins. Requires at least a dipeptide for an efficient rate of reaction. N-terminal L-methionine is a prerequisite for activity but the enzyme has broad specificity at other positions.</text>
</comment>
<protein>
    <recommendedName>
        <fullName evidence="2">Peptide deformylase</fullName>
        <shortName evidence="2">PDF</shortName>
        <ecNumber evidence="2">3.5.1.88</ecNumber>
    </recommendedName>
    <alternativeName>
        <fullName evidence="2">Polypeptide deformylase</fullName>
    </alternativeName>
</protein>
<evidence type="ECO:0000313" key="4">
    <source>
        <dbReference type="Proteomes" id="UP000202440"/>
    </source>
</evidence>
<dbReference type="PANTHER" id="PTHR10458:SF22">
    <property type="entry name" value="PEPTIDE DEFORMYLASE"/>
    <property type="match status" value="1"/>
</dbReference>
<evidence type="ECO:0000256" key="1">
    <source>
        <dbReference type="ARBA" id="ARBA00010759"/>
    </source>
</evidence>
<gene>
    <name evidence="2" type="primary">def</name>
    <name evidence="3" type="ORF">CHH28_10390</name>
</gene>
<dbReference type="NCBIfam" id="TIGR00079">
    <property type="entry name" value="pept_deformyl"/>
    <property type="match status" value="1"/>
</dbReference>
<keyword evidence="4" id="KW-1185">Reference proteome</keyword>
<name>A0A222FL12_9GAMM</name>
<proteinExistence type="inferred from homology"/>
<dbReference type="GO" id="GO:0046872">
    <property type="term" value="F:metal ion binding"/>
    <property type="evidence" value="ECO:0007669"/>
    <property type="project" value="UniProtKB-KW"/>
</dbReference>
<dbReference type="EC" id="3.5.1.88" evidence="2"/>
<dbReference type="OrthoDB" id="9804313at2"/>
<dbReference type="PRINTS" id="PR01576">
    <property type="entry name" value="PDEFORMYLASE"/>
</dbReference>
<dbReference type="GO" id="GO:0006412">
    <property type="term" value="P:translation"/>
    <property type="evidence" value="ECO:0007669"/>
    <property type="project" value="UniProtKB-UniRule"/>
</dbReference>
<comment type="cofactor">
    <cofactor evidence="2">
        <name>Fe(2+)</name>
        <dbReference type="ChEBI" id="CHEBI:29033"/>
    </cofactor>
    <text evidence="2">Binds 1 Fe(2+) ion.</text>
</comment>
<feature type="active site" evidence="2">
    <location>
        <position position="133"/>
    </location>
</feature>
<keyword evidence="2" id="KW-0378">Hydrolase</keyword>
<dbReference type="HAMAP" id="MF_00163">
    <property type="entry name" value="Pep_deformylase"/>
    <property type="match status" value="1"/>
</dbReference>
<dbReference type="Pfam" id="PF01327">
    <property type="entry name" value="Pep_deformylase"/>
    <property type="match status" value="1"/>
</dbReference>
<comment type="catalytic activity">
    <reaction evidence="2">
        <text>N-terminal N-formyl-L-methionyl-[peptide] + H2O = N-terminal L-methionyl-[peptide] + formate</text>
        <dbReference type="Rhea" id="RHEA:24420"/>
        <dbReference type="Rhea" id="RHEA-COMP:10639"/>
        <dbReference type="Rhea" id="RHEA-COMP:10640"/>
        <dbReference type="ChEBI" id="CHEBI:15377"/>
        <dbReference type="ChEBI" id="CHEBI:15740"/>
        <dbReference type="ChEBI" id="CHEBI:49298"/>
        <dbReference type="ChEBI" id="CHEBI:64731"/>
        <dbReference type="EC" id="3.5.1.88"/>
    </reaction>
</comment>
<dbReference type="KEGG" id="bsan:CHH28_10390"/>
<organism evidence="3 4">
    <name type="scientific">Bacterioplanes sanyensis</name>
    <dbReference type="NCBI Taxonomy" id="1249553"/>
    <lineage>
        <taxon>Bacteria</taxon>
        <taxon>Pseudomonadati</taxon>
        <taxon>Pseudomonadota</taxon>
        <taxon>Gammaproteobacteria</taxon>
        <taxon>Oceanospirillales</taxon>
        <taxon>Oceanospirillaceae</taxon>
        <taxon>Bacterioplanes</taxon>
    </lineage>
</organism>
<accession>A0A222FL12</accession>
<dbReference type="SUPFAM" id="SSF56420">
    <property type="entry name" value="Peptide deformylase"/>
    <property type="match status" value="1"/>
</dbReference>
<feature type="binding site" evidence="2">
    <location>
        <position position="132"/>
    </location>
    <ligand>
        <name>Fe cation</name>
        <dbReference type="ChEBI" id="CHEBI:24875"/>
    </ligand>
</feature>
<dbReference type="InterPro" id="IPR023635">
    <property type="entry name" value="Peptide_deformylase"/>
</dbReference>
<dbReference type="Gene3D" id="3.90.45.10">
    <property type="entry name" value="Peptide deformylase"/>
    <property type="match status" value="1"/>
</dbReference>
<dbReference type="InterPro" id="IPR036821">
    <property type="entry name" value="Peptide_deformylase_sf"/>
</dbReference>
<dbReference type="RefSeq" id="WP_094060243.1">
    <property type="nucleotide sequence ID" value="NZ_CP022530.1"/>
</dbReference>
<feature type="binding site" evidence="2">
    <location>
        <position position="136"/>
    </location>
    <ligand>
        <name>Fe cation</name>
        <dbReference type="ChEBI" id="CHEBI:24875"/>
    </ligand>
</feature>
<dbReference type="Proteomes" id="UP000202440">
    <property type="component" value="Chromosome"/>
</dbReference>
<keyword evidence="2" id="KW-0648">Protein biosynthesis</keyword>
<keyword evidence="2" id="KW-0479">Metal-binding</keyword>
<feature type="binding site" evidence="2">
    <location>
        <position position="90"/>
    </location>
    <ligand>
        <name>Fe cation</name>
        <dbReference type="ChEBI" id="CHEBI:24875"/>
    </ligand>
</feature>
<sequence>MIREILTAPHPVLAQTAKPVDDVAQVQTLIDDMLETLYATENGIGLAAPQVGESLAVVVIDLSEDQNDPLILINPSIDEGDGSAVGPEACLSIPGYSADVERFAQVTVNALDRDGNPISVTRDDFLAVVMQHEIDHLKGTLFIDHLSALKRNMALKKVKKMRR</sequence>
<dbReference type="EMBL" id="CP022530">
    <property type="protein sequence ID" value="ASP39061.1"/>
    <property type="molecule type" value="Genomic_DNA"/>
</dbReference>
<evidence type="ECO:0000313" key="3">
    <source>
        <dbReference type="EMBL" id="ASP39061.1"/>
    </source>
</evidence>